<dbReference type="OrthoDB" id="5412288at2759"/>
<organism evidence="4 5">
    <name type="scientific">Tolypocladium ophioglossoides (strain CBS 100239)</name>
    <name type="common">Snaketongue truffleclub</name>
    <name type="synonym">Elaphocordyceps ophioglossoides</name>
    <dbReference type="NCBI Taxonomy" id="1163406"/>
    <lineage>
        <taxon>Eukaryota</taxon>
        <taxon>Fungi</taxon>
        <taxon>Dikarya</taxon>
        <taxon>Ascomycota</taxon>
        <taxon>Pezizomycotina</taxon>
        <taxon>Sordariomycetes</taxon>
        <taxon>Hypocreomycetidae</taxon>
        <taxon>Hypocreales</taxon>
        <taxon>Ophiocordycipitaceae</taxon>
        <taxon>Tolypocladium</taxon>
    </lineage>
</organism>
<dbReference type="EMBL" id="LFRF01000009">
    <property type="protein sequence ID" value="KND91200.1"/>
    <property type="molecule type" value="Genomic_DNA"/>
</dbReference>
<dbReference type="GO" id="GO:0008270">
    <property type="term" value="F:zinc ion binding"/>
    <property type="evidence" value="ECO:0007669"/>
    <property type="project" value="UniProtKB-KW"/>
</dbReference>
<reference evidence="4 5" key="1">
    <citation type="journal article" date="2015" name="BMC Genomics">
        <title>The genome of the truffle-parasite Tolypocladium ophioglossoides and the evolution of antifungal peptaibiotics.</title>
        <authorList>
            <person name="Quandt C.A."/>
            <person name="Bushley K.E."/>
            <person name="Spatafora J.W."/>
        </authorList>
    </citation>
    <scope>NUCLEOTIDE SEQUENCE [LARGE SCALE GENOMIC DNA]</scope>
    <source>
        <strain evidence="4 5">CBS 100239</strain>
    </source>
</reference>
<feature type="region of interest" description="Disordered" evidence="2">
    <location>
        <begin position="263"/>
        <end position="305"/>
    </location>
</feature>
<feature type="compositionally biased region" description="Acidic residues" evidence="2">
    <location>
        <begin position="293"/>
        <end position="305"/>
    </location>
</feature>
<accession>A0A0L0NBR2</accession>
<protein>
    <recommendedName>
        <fullName evidence="3">C2H2-type domain-containing protein</fullName>
    </recommendedName>
</protein>
<evidence type="ECO:0000259" key="3">
    <source>
        <dbReference type="PROSITE" id="PS50157"/>
    </source>
</evidence>
<comment type="caution">
    <text evidence="4">The sequence shown here is derived from an EMBL/GenBank/DDBJ whole genome shotgun (WGS) entry which is preliminary data.</text>
</comment>
<gene>
    <name evidence="4" type="ORF">TOPH_03962</name>
</gene>
<proteinExistence type="predicted"/>
<dbReference type="PROSITE" id="PS50157">
    <property type="entry name" value="ZINC_FINGER_C2H2_2"/>
    <property type="match status" value="1"/>
</dbReference>
<feature type="compositionally biased region" description="Basic and acidic residues" evidence="2">
    <location>
        <begin position="35"/>
        <end position="45"/>
    </location>
</feature>
<name>A0A0L0NBR2_TOLOC</name>
<feature type="compositionally biased region" description="Low complexity" evidence="2">
    <location>
        <begin position="58"/>
        <end position="68"/>
    </location>
</feature>
<dbReference type="InterPro" id="IPR059095">
    <property type="entry name" value="Znf_C2H2_17_2nd"/>
</dbReference>
<keyword evidence="1" id="KW-0862">Zinc</keyword>
<feature type="region of interest" description="Disordered" evidence="2">
    <location>
        <begin position="35"/>
        <end position="72"/>
    </location>
</feature>
<feature type="domain" description="C2H2-type" evidence="3">
    <location>
        <begin position="206"/>
        <end position="234"/>
    </location>
</feature>
<evidence type="ECO:0000256" key="1">
    <source>
        <dbReference type="PROSITE-ProRule" id="PRU00042"/>
    </source>
</evidence>
<evidence type="ECO:0000313" key="5">
    <source>
        <dbReference type="Proteomes" id="UP000036947"/>
    </source>
</evidence>
<feature type="region of interest" description="Disordered" evidence="2">
    <location>
        <begin position="129"/>
        <end position="192"/>
    </location>
</feature>
<feature type="compositionally biased region" description="Low complexity" evidence="2">
    <location>
        <begin position="164"/>
        <end position="187"/>
    </location>
</feature>
<keyword evidence="1" id="KW-0479">Metal-binding</keyword>
<sequence length="305" mass="33585">MKLRVAREGHRRLPLTQADRDAAFEEWLRRGDAKIEQRERERQLAEEPATGDDDTDAAGDACDAGDTGESNVEKKLRRWGIRDWSDVVGAAALAGFSEDVIKRTTRRCANLFGQGMVIRRLDEVPHSRGAGFHTMDYQPERIRLAPSSPSSDDDLNPAPTLPQRRLASLASSASPRGRPSAAASRSVSRSRSRSRSSAGLLFCPLATCDRATTGFSRRSNLRRHMKLVHPGHAGEEHDSEDEAVGAVHVDGFLRTIQVARGWRGEDAVERRRKRSWGGRPIHSGSRSRAQSDGDGDDEEAGDESS</sequence>
<dbReference type="STRING" id="1163406.A0A0L0NBR2"/>
<dbReference type="Gene3D" id="3.30.160.60">
    <property type="entry name" value="Classic Zinc Finger"/>
    <property type="match status" value="1"/>
</dbReference>
<evidence type="ECO:0000313" key="4">
    <source>
        <dbReference type="EMBL" id="KND91200.1"/>
    </source>
</evidence>
<dbReference type="Pfam" id="PF26176">
    <property type="entry name" value="zf_C2H2_17_2"/>
    <property type="match status" value="1"/>
</dbReference>
<dbReference type="InterPro" id="IPR013087">
    <property type="entry name" value="Znf_C2H2_type"/>
</dbReference>
<dbReference type="Proteomes" id="UP000036947">
    <property type="component" value="Unassembled WGS sequence"/>
</dbReference>
<dbReference type="AlphaFoldDB" id="A0A0L0NBR2"/>
<keyword evidence="1" id="KW-0863">Zinc-finger</keyword>
<evidence type="ECO:0000256" key="2">
    <source>
        <dbReference type="SAM" id="MobiDB-lite"/>
    </source>
</evidence>
<keyword evidence="5" id="KW-1185">Reference proteome</keyword>